<sequence>MVEALRKAIRLRATRRSRDLRIGTSGCARTPPAGIADRAAPSAHSLTARELIAMAQAARRTRSPETRED</sequence>
<evidence type="ECO:0000313" key="1">
    <source>
        <dbReference type="EMBL" id="GJD44674.1"/>
    </source>
</evidence>
<protein>
    <submittedName>
        <fullName evidence="1">Uncharacterized protein</fullName>
    </submittedName>
</protein>
<name>A0ABQ4QIW7_9HYPH</name>
<dbReference type="Proteomes" id="UP001055117">
    <property type="component" value="Unassembled WGS sequence"/>
</dbReference>
<evidence type="ECO:0000313" key="2">
    <source>
        <dbReference type="Proteomes" id="UP001055117"/>
    </source>
</evidence>
<reference evidence="1 2" key="1">
    <citation type="journal article" date="2021" name="Front. Microbiol.">
        <title>Comprehensive Comparative Genomics and Phenotyping of Methylobacterium Species.</title>
        <authorList>
            <person name="Alessa O."/>
            <person name="Ogura Y."/>
            <person name="Fujitani Y."/>
            <person name="Takami H."/>
            <person name="Hayashi T."/>
            <person name="Sahin N."/>
            <person name="Tani A."/>
        </authorList>
    </citation>
    <scope>NUCLEOTIDE SEQUENCE [LARGE SCALE GENOMIC DNA]</scope>
    <source>
        <strain evidence="1 2">DSM 23679</strain>
    </source>
</reference>
<keyword evidence="2" id="KW-1185">Reference proteome</keyword>
<proteinExistence type="predicted"/>
<gene>
    <name evidence="1" type="ORF">AFCDBAGC_2541</name>
</gene>
<dbReference type="EMBL" id="BPQG01000036">
    <property type="protein sequence ID" value="GJD44674.1"/>
    <property type="molecule type" value="Genomic_DNA"/>
</dbReference>
<comment type="caution">
    <text evidence="1">The sequence shown here is derived from an EMBL/GenBank/DDBJ whole genome shotgun (WGS) entry which is preliminary data.</text>
</comment>
<accession>A0ABQ4QIW7</accession>
<organism evidence="1 2">
    <name type="scientific">Methylobacterium cerastii</name>
    <dbReference type="NCBI Taxonomy" id="932741"/>
    <lineage>
        <taxon>Bacteria</taxon>
        <taxon>Pseudomonadati</taxon>
        <taxon>Pseudomonadota</taxon>
        <taxon>Alphaproteobacteria</taxon>
        <taxon>Hyphomicrobiales</taxon>
        <taxon>Methylobacteriaceae</taxon>
        <taxon>Methylobacterium</taxon>
    </lineage>
</organism>